<reference evidence="7 8" key="1">
    <citation type="journal article" date="2011" name="J. Bacteriol.">
        <title>Genome sequence of the algicidal bacterium Kordia algicida OT-1.</title>
        <authorList>
            <person name="Lee H.S."/>
            <person name="Kang S.G."/>
            <person name="Kwon K.K."/>
            <person name="Lee J.H."/>
            <person name="Kim S.J."/>
        </authorList>
    </citation>
    <scope>NUCLEOTIDE SEQUENCE [LARGE SCALE GENOMIC DNA]</scope>
    <source>
        <strain evidence="7 8">OT-1</strain>
    </source>
</reference>
<keyword evidence="4" id="KW-0031">Aminopeptidase</keyword>
<dbReference type="GO" id="GO:0009636">
    <property type="term" value="P:response to toxic substance"/>
    <property type="evidence" value="ECO:0007669"/>
    <property type="project" value="TreeGrafter"/>
</dbReference>
<evidence type="ECO:0000256" key="5">
    <source>
        <dbReference type="PIRSR" id="PIRSR005700-1"/>
    </source>
</evidence>
<evidence type="ECO:0000313" key="7">
    <source>
        <dbReference type="EMBL" id="EDP96366.1"/>
    </source>
</evidence>
<keyword evidence="2 4" id="KW-0378">Hydrolase</keyword>
<dbReference type="STRING" id="391587.KAOT1_03117"/>
<dbReference type="Pfam" id="PF03051">
    <property type="entry name" value="Peptidase_C1_2"/>
    <property type="match status" value="1"/>
</dbReference>
<dbReference type="InterPro" id="IPR038765">
    <property type="entry name" value="Papain-like_cys_pep_sf"/>
</dbReference>
<comment type="similarity">
    <text evidence="4">Belongs to the peptidase C1 family.</text>
</comment>
<accession>A9DV28</accession>
<evidence type="ECO:0000256" key="3">
    <source>
        <dbReference type="ARBA" id="ARBA00022807"/>
    </source>
</evidence>
<dbReference type="HOGENOM" id="CLU_056707_1_0_10"/>
<dbReference type="Gene3D" id="3.90.70.10">
    <property type="entry name" value="Cysteine proteinases"/>
    <property type="match status" value="1"/>
</dbReference>
<name>A9DV28_9FLAO</name>
<dbReference type="PANTHER" id="PTHR10363:SF2">
    <property type="entry name" value="BLEOMYCIN HYDROLASE"/>
    <property type="match status" value="1"/>
</dbReference>
<sequence length="373" mass="42180">MKKIFLSTFLACFSMVAFAQDFQFKTTIDLEATPVISQGRTGTCWSFSASSFLESEIIRLTGKQIDISEMYNVRNTYPKKAWNYVMRQGKAQFSEGGLAHDVMNAVKSHGLVPNSAYSGLQTLQQNHNHAEMVAVLKAMLDAYIKNPAKKLSPNWKRTIASVLDIYLGKRPESFVYEGKTYTPQSFLEMTKINPDDYVTITSFTHQPYYESFILNIPDNFSNGSFYNVTLDELVAVTENALKTGYTVELDCDVSEASFSAKYAVATIPETPVANRKSFTAKILKEKSVSARYRQQEFENYTTTDDHLMHITGMATDQNGNKYFRVKNSWGSNTARVPNDGHVHMSEAFFRLKTISVMVHKDALPKALRQKLKL</sequence>
<dbReference type="EMBL" id="ABIB01000004">
    <property type="protein sequence ID" value="EDP96366.1"/>
    <property type="molecule type" value="Genomic_DNA"/>
</dbReference>
<dbReference type="SUPFAM" id="SSF54001">
    <property type="entry name" value="Cysteine proteinases"/>
    <property type="match status" value="1"/>
</dbReference>
<comment type="caution">
    <text evidence="7">The sequence shown here is derived from an EMBL/GenBank/DDBJ whole genome shotgun (WGS) entry which is preliminary data.</text>
</comment>
<evidence type="ECO:0000256" key="4">
    <source>
        <dbReference type="PIRNR" id="PIRNR005700"/>
    </source>
</evidence>
<dbReference type="AlphaFoldDB" id="A9DV28"/>
<dbReference type="PIRSF" id="PIRSF005700">
    <property type="entry name" value="PepC"/>
    <property type="match status" value="1"/>
</dbReference>
<dbReference type="GO" id="GO:0070005">
    <property type="term" value="F:cysteine-type aminopeptidase activity"/>
    <property type="evidence" value="ECO:0007669"/>
    <property type="project" value="InterPro"/>
</dbReference>
<evidence type="ECO:0000256" key="2">
    <source>
        <dbReference type="ARBA" id="ARBA00022801"/>
    </source>
</evidence>
<evidence type="ECO:0000256" key="1">
    <source>
        <dbReference type="ARBA" id="ARBA00022670"/>
    </source>
</evidence>
<dbReference type="InterPro" id="IPR000169">
    <property type="entry name" value="Pept_cys_AS"/>
</dbReference>
<dbReference type="Proteomes" id="UP000002945">
    <property type="component" value="Unassembled WGS sequence"/>
</dbReference>
<dbReference type="GO" id="GO:0006508">
    <property type="term" value="P:proteolysis"/>
    <property type="evidence" value="ECO:0007669"/>
    <property type="project" value="UniProtKB-KW"/>
</dbReference>
<proteinExistence type="inferred from homology"/>
<feature type="active site" evidence="5">
    <location>
        <position position="44"/>
    </location>
</feature>
<organism evidence="7 8">
    <name type="scientific">Kordia algicida OT-1</name>
    <dbReference type="NCBI Taxonomy" id="391587"/>
    <lineage>
        <taxon>Bacteria</taxon>
        <taxon>Pseudomonadati</taxon>
        <taxon>Bacteroidota</taxon>
        <taxon>Flavobacteriia</taxon>
        <taxon>Flavobacteriales</taxon>
        <taxon>Flavobacteriaceae</taxon>
        <taxon>Kordia</taxon>
    </lineage>
</organism>
<dbReference type="InterPro" id="IPR004134">
    <property type="entry name" value="Peptidase_C1B"/>
</dbReference>
<feature type="chain" id="PRO_5002736839" description="Aminopeptidase" evidence="6">
    <location>
        <begin position="20"/>
        <end position="373"/>
    </location>
</feature>
<evidence type="ECO:0000313" key="8">
    <source>
        <dbReference type="Proteomes" id="UP000002945"/>
    </source>
</evidence>
<keyword evidence="6" id="KW-0732">Signal</keyword>
<dbReference type="GO" id="GO:0043418">
    <property type="term" value="P:homocysteine catabolic process"/>
    <property type="evidence" value="ECO:0007669"/>
    <property type="project" value="TreeGrafter"/>
</dbReference>
<feature type="active site" evidence="5">
    <location>
        <position position="327"/>
    </location>
</feature>
<dbReference type="OrthoDB" id="9814054at2"/>
<dbReference type="eggNOG" id="COG3579">
    <property type="taxonomic scope" value="Bacteria"/>
</dbReference>
<dbReference type="RefSeq" id="WP_007093196.1">
    <property type="nucleotide sequence ID" value="NZ_CP142125.1"/>
</dbReference>
<keyword evidence="3 4" id="KW-0788">Thiol protease</keyword>
<dbReference type="PROSITE" id="PS00139">
    <property type="entry name" value="THIOL_PROTEASE_CYS"/>
    <property type="match status" value="1"/>
</dbReference>
<gene>
    <name evidence="7" type="ORF">KAOT1_03117</name>
</gene>
<keyword evidence="8" id="KW-1185">Reference proteome</keyword>
<dbReference type="GO" id="GO:0005737">
    <property type="term" value="C:cytoplasm"/>
    <property type="evidence" value="ECO:0007669"/>
    <property type="project" value="TreeGrafter"/>
</dbReference>
<keyword evidence="1 4" id="KW-0645">Protease</keyword>
<feature type="signal peptide" evidence="6">
    <location>
        <begin position="1"/>
        <end position="19"/>
    </location>
</feature>
<feature type="active site" evidence="5">
    <location>
        <position position="306"/>
    </location>
</feature>
<evidence type="ECO:0000256" key="6">
    <source>
        <dbReference type="SAM" id="SignalP"/>
    </source>
</evidence>
<protein>
    <recommendedName>
        <fullName evidence="4">Aminopeptidase</fullName>
    </recommendedName>
</protein>
<dbReference type="PANTHER" id="PTHR10363">
    <property type="entry name" value="BLEOMYCIN HYDROLASE"/>
    <property type="match status" value="1"/>
</dbReference>